<accession>A0A4D6Y4K1</accession>
<evidence type="ECO:0000313" key="10">
    <source>
        <dbReference type="Proteomes" id="UP000298566"/>
    </source>
</evidence>
<name>A0A4D6Y4K1_BUCMH</name>
<dbReference type="Proteomes" id="UP000298566">
    <property type="component" value="Chromosome"/>
</dbReference>
<dbReference type="GO" id="GO:0004170">
    <property type="term" value="F:dUTP diphosphatase activity"/>
    <property type="evidence" value="ECO:0007669"/>
    <property type="project" value="UniProtKB-UniRule"/>
</dbReference>
<evidence type="ECO:0000256" key="5">
    <source>
        <dbReference type="ARBA" id="ARBA00023080"/>
    </source>
</evidence>
<feature type="binding site" evidence="7">
    <location>
        <begin position="71"/>
        <end position="73"/>
    </location>
    <ligand>
        <name>substrate</name>
    </ligand>
</feature>
<evidence type="ECO:0000256" key="1">
    <source>
        <dbReference type="ARBA" id="ARBA00006581"/>
    </source>
</evidence>
<keyword evidence="3 7" id="KW-0378">Hydrolase</keyword>
<dbReference type="HAMAP" id="MF_00116">
    <property type="entry name" value="dUTPase_bact"/>
    <property type="match status" value="1"/>
</dbReference>
<dbReference type="GO" id="GO:0046081">
    <property type="term" value="P:dUTP catabolic process"/>
    <property type="evidence" value="ECO:0007669"/>
    <property type="project" value="InterPro"/>
</dbReference>
<protein>
    <recommendedName>
        <fullName evidence="7">Deoxyuridine 5'-triphosphate nucleotidohydrolase</fullName>
        <shortName evidence="7">dUTPase</shortName>
        <ecNumber evidence="7">3.6.1.23</ecNumber>
    </recommendedName>
    <alternativeName>
        <fullName evidence="7">dUTP pyrophosphatase</fullName>
    </alternativeName>
</protein>
<dbReference type="GO" id="GO:0006226">
    <property type="term" value="P:dUMP biosynthetic process"/>
    <property type="evidence" value="ECO:0007669"/>
    <property type="project" value="UniProtKB-UniRule"/>
</dbReference>
<evidence type="ECO:0000256" key="7">
    <source>
        <dbReference type="HAMAP-Rule" id="MF_00116"/>
    </source>
</evidence>
<dbReference type="OrthoDB" id="9809956at2"/>
<reference evidence="9 10" key="1">
    <citation type="submission" date="2018-10" db="EMBL/GenBank/DDBJ databases">
        <title>Comparative functional genomics of the obligate endosymbiont Buchnera aphidicola.</title>
        <authorList>
            <person name="Chong R.A."/>
        </authorList>
    </citation>
    <scope>NUCLEOTIDE SEQUENCE [LARGE SCALE GENOMIC DNA]</scope>
    <source>
        <strain evidence="9 10">Mrh</strain>
    </source>
</reference>
<evidence type="ECO:0000256" key="4">
    <source>
        <dbReference type="ARBA" id="ARBA00022842"/>
    </source>
</evidence>
<dbReference type="GO" id="GO:0000287">
    <property type="term" value="F:magnesium ion binding"/>
    <property type="evidence" value="ECO:0007669"/>
    <property type="project" value="UniProtKB-UniRule"/>
</dbReference>
<dbReference type="EMBL" id="CP033004">
    <property type="protein sequence ID" value="QCI23513.1"/>
    <property type="molecule type" value="Genomic_DNA"/>
</dbReference>
<dbReference type="PANTHER" id="PTHR11241">
    <property type="entry name" value="DEOXYURIDINE 5'-TRIPHOSPHATE NUCLEOTIDOHYDROLASE"/>
    <property type="match status" value="1"/>
</dbReference>
<dbReference type="InterPro" id="IPR033704">
    <property type="entry name" value="dUTPase_trimeric"/>
</dbReference>
<feature type="binding site" evidence="7">
    <location>
        <position position="84"/>
    </location>
    <ligand>
        <name>substrate</name>
    </ligand>
</feature>
<dbReference type="FunFam" id="2.70.40.10:FF:000002">
    <property type="entry name" value="dUTP diphosphatase"/>
    <property type="match status" value="1"/>
</dbReference>
<dbReference type="CDD" id="cd07557">
    <property type="entry name" value="trimeric_dUTPase"/>
    <property type="match status" value="1"/>
</dbReference>
<organism evidence="9 10">
    <name type="scientific">Buchnera aphidicola subsp. Melaphis rhois</name>
    <dbReference type="NCBI Taxonomy" id="118103"/>
    <lineage>
        <taxon>Bacteria</taxon>
        <taxon>Pseudomonadati</taxon>
        <taxon>Pseudomonadota</taxon>
        <taxon>Gammaproteobacteria</taxon>
        <taxon>Enterobacterales</taxon>
        <taxon>Erwiniaceae</taxon>
        <taxon>Buchnera</taxon>
    </lineage>
</organism>
<dbReference type="InterPro" id="IPR029054">
    <property type="entry name" value="dUTPase-like"/>
</dbReference>
<dbReference type="SUPFAM" id="SSF51283">
    <property type="entry name" value="dUTPase-like"/>
    <property type="match status" value="1"/>
</dbReference>
<comment type="cofactor">
    <cofactor evidence="7">
        <name>Mg(2+)</name>
        <dbReference type="ChEBI" id="CHEBI:18420"/>
    </cofactor>
</comment>
<comment type="similarity">
    <text evidence="1 7">Belongs to the dUTPase family.</text>
</comment>
<dbReference type="RefSeq" id="WP_158336723.1">
    <property type="nucleotide sequence ID" value="NZ_CP033004.1"/>
</dbReference>
<dbReference type="NCBIfam" id="NF001862">
    <property type="entry name" value="PRK00601.1"/>
    <property type="match status" value="1"/>
</dbReference>
<keyword evidence="4 7" id="KW-0460">Magnesium</keyword>
<sequence length="154" mass="16996">MKINVDIKILDSRIDYEFFCPNYATKGSSGLDLKACITYDIDILPNTAVLLPTGVAIHIKNPLISALILPRSGLGHKCGIVLGNLVGLIDSDYQGQIMVSAWNRGTKSFKVTRGMRIAQIIFIPIIRPIFNFVKNFSDDNSTRKEQGFGHSGLK</sequence>
<evidence type="ECO:0000256" key="6">
    <source>
        <dbReference type="ARBA" id="ARBA00047686"/>
    </source>
</evidence>
<dbReference type="UniPathway" id="UPA00610">
    <property type="reaction ID" value="UER00666"/>
</dbReference>
<dbReference type="AlphaFoldDB" id="A0A4D6Y4K1"/>
<gene>
    <name evidence="7" type="primary">dut</name>
    <name evidence="9" type="ORF">D9V73_02650</name>
</gene>
<comment type="catalytic activity">
    <reaction evidence="6 7">
        <text>dUTP + H2O = dUMP + diphosphate + H(+)</text>
        <dbReference type="Rhea" id="RHEA:10248"/>
        <dbReference type="ChEBI" id="CHEBI:15377"/>
        <dbReference type="ChEBI" id="CHEBI:15378"/>
        <dbReference type="ChEBI" id="CHEBI:33019"/>
        <dbReference type="ChEBI" id="CHEBI:61555"/>
        <dbReference type="ChEBI" id="CHEBI:246422"/>
        <dbReference type="EC" id="3.6.1.23"/>
    </reaction>
</comment>
<comment type="function">
    <text evidence="7">This enzyme is involved in nucleotide metabolism: it produces dUMP, the immediate precursor of thymidine nucleotides and it decreases the intracellular concentration of dUTP so that uracil cannot be incorporated into DNA.</text>
</comment>
<keyword evidence="2 7" id="KW-0479">Metal-binding</keyword>
<evidence type="ECO:0000313" key="9">
    <source>
        <dbReference type="EMBL" id="QCI23513.1"/>
    </source>
</evidence>
<dbReference type="InterPro" id="IPR008181">
    <property type="entry name" value="dUTPase"/>
</dbReference>
<dbReference type="EC" id="3.6.1.23" evidence="7"/>
<dbReference type="InterPro" id="IPR036157">
    <property type="entry name" value="dUTPase-like_sf"/>
</dbReference>
<comment type="pathway">
    <text evidence="7">Pyrimidine metabolism; dUMP biosynthesis; dUMP from dCTP (dUTP route): step 2/2.</text>
</comment>
<evidence type="ECO:0000256" key="2">
    <source>
        <dbReference type="ARBA" id="ARBA00022723"/>
    </source>
</evidence>
<comment type="caution">
    <text evidence="7">Lacks conserved residue(s) required for the propagation of feature annotation.</text>
</comment>
<dbReference type="Gene3D" id="2.70.40.10">
    <property type="match status" value="1"/>
</dbReference>
<proteinExistence type="inferred from homology"/>
<dbReference type="Pfam" id="PF00692">
    <property type="entry name" value="dUTPase"/>
    <property type="match status" value="1"/>
</dbReference>
<keyword evidence="5 7" id="KW-0546">Nucleotide metabolism</keyword>
<dbReference type="NCBIfam" id="TIGR00576">
    <property type="entry name" value="dut"/>
    <property type="match status" value="1"/>
</dbReference>
<feature type="domain" description="dUTPase-like" evidence="8">
    <location>
        <begin position="20"/>
        <end position="152"/>
    </location>
</feature>
<evidence type="ECO:0000256" key="3">
    <source>
        <dbReference type="ARBA" id="ARBA00022801"/>
    </source>
</evidence>
<evidence type="ECO:0000259" key="8">
    <source>
        <dbReference type="Pfam" id="PF00692"/>
    </source>
</evidence>
<feature type="binding site" evidence="7">
    <location>
        <begin position="88"/>
        <end position="90"/>
    </location>
    <ligand>
        <name>substrate</name>
    </ligand>
</feature>
<dbReference type="PANTHER" id="PTHR11241:SF0">
    <property type="entry name" value="DEOXYURIDINE 5'-TRIPHOSPHATE NUCLEOTIDOHYDROLASE"/>
    <property type="match status" value="1"/>
</dbReference>